<protein>
    <recommendedName>
        <fullName evidence="3">Transposase</fullName>
    </recommendedName>
</protein>
<dbReference type="EMBL" id="BAAAZY010000012">
    <property type="protein sequence ID" value="GAA4069289.1"/>
    <property type="molecule type" value="Genomic_DNA"/>
</dbReference>
<organism evidence="1 2">
    <name type="scientific">Streptomyces shaanxiensis</name>
    <dbReference type="NCBI Taxonomy" id="653357"/>
    <lineage>
        <taxon>Bacteria</taxon>
        <taxon>Bacillati</taxon>
        <taxon>Actinomycetota</taxon>
        <taxon>Actinomycetes</taxon>
        <taxon>Kitasatosporales</taxon>
        <taxon>Streptomycetaceae</taxon>
        <taxon>Streptomyces</taxon>
    </lineage>
</organism>
<proteinExistence type="predicted"/>
<evidence type="ECO:0000313" key="2">
    <source>
        <dbReference type="Proteomes" id="UP001499984"/>
    </source>
</evidence>
<dbReference type="Proteomes" id="UP001499984">
    <property type="component" value="Unassembled WGS sequence"/>
</dbReference>
<accession>A0ABP7VKL6</accession>
<keyword evidence="2" id="KW-1185">Reference proteome</keyword>
<sequence length="54" mass="6478">MKLRYDHRIRPSRDQLRTRPWVCDRGAVRDRDQNAEYNLRAEGRRLLAAGLAER</sequence>
<reference evidence="2" key="1">
    <citation type="journal article" date="2019" name="Int. J. Syst. Evol. Microbiol.">
        <title>The Global Catalogue of Microorganisms (GCM) 10K type strain sequencing project: providing services to taxonomists for standard genome sequencing and annotation.</title>
        <authorList>
            <consortium name="The Broad Institute Genomics Platform"/>
            <consortium name="The Broad Institute Genome Sequencing Center for Infectious Disease"/>
            <person name="Wu L."/>
            <person name="Ma J."/>
        </authorList>
    </citation>
    <scope>NUCLEOTIDE SEQUENCE [LARGE SCALE GENOMIC DNA]</scope>
    <source>
        <strain evidence="2">JCM 16925</strain>
    </source>
</reference>
<name>A0ABP7VKL6_9ACTN</name>
<evidence type="ECO:0008006" key="3">
    <source>
        <dbReference type="Google" id="ProtNLM"/>
    </source>
</evidence>
<comment type="caution">
    <text evidence="1">The sequence shown here is derived from an EMBL/GenBank/DDBJ whole genome shotgun (WGS) entry which is preliminary data.</text>
</comment>
<evidence type="ECO:0000313" key="1">
    <source>
        <dbReference type="EMBL" id="GAA4069289.1"/>
    </source>
</evidence>
<gene>
    <name evidence="1" type="ORF">GCM10022233_51730</name>
</gene>